<organism evidence="1 2">
    <name type="scientific">Megalurothrips usitatus</name>
    <name type="common">bean blossom thrips</name>
    <dbReference type="NCBI Taxonomy" id="439358"/>
    <lineage>
        <taxon>Eukaryota</taxon>
        <taxon>Metazoa</taxon>
        <taxon>Ecdysozoa</taxon>
        <taxon>Arthropoda</taxon>
        <taxon>Hexapoda</taxon>
        <taxon>Insecta</taxon>
        <taxon>Pterygota</taxon>
        <taxon>Neoptera</taxon>
        <taxon>Paraneoptera</taxon>
        <taxon>Thysanoptera</taxon>
        <taxon>Terebrantia</taxon>
        <taxon>Thripoidea</taxon>
        <taxon>Thripidae</taxon>
        <taxon>Megalurothrips</taxon>
    </lineage>
</organism>
<comment type="caution">
    <text evidence="1">The sequence shown here is derived from an EMBL/GenBank/DDBJ whole genome shotgun (WGS) entry which is preliminary data.</text>
</comment>
<reference evidence="1" key="1">
    <citation type="submission" date="2022-12" db="EMBL/GenBank/DDBJ databases">
        <title>Chromosome-level genome assembly of the bean flower thrips Megalurothrips usitatus.</title>
        <authorList>
            <person name="Ma L."/>
            <person name="Liu Q."/>
            <person name="Li H."/>
            <person name="Cai W."/>
        </authorList>
    </citation>
    <scope>NUCLEOTIDE SEQUENCE</scope>
    <source>
        <strain evidence="1">Cailab_2022a</strain>
    </source>
</reference>
<proteinExistence type="predicted"/>
<dbReference type="AlphaFoldDB" id="A0AAV7XRY4"/>
<sequence>MIVVGTYGEGETQVRVAMFVDVGLLISRPLWLPSVLGLEHKPICCAFCCVLAVKEMPVSLPFHLSSALAVAEQEHTPIHHVMLSSTPQKIPK</sequence>
<protein>
    <submittedName>
        <fullName evidence="1">Uncharacterized protein</fullName>
    </submittedName>
</protein>
<keyword evidence="2" id="KW-1185">Reference proteome</keyword>
<dbReference type="EMBL" id="JAPTSV010000007">
    <property type="protein sequence ID" value="KAJ1526461.1"/>
    <property type="molecule type" value="Genomic_DNA"/>
</dbReference>
<evidence type="ECO:0000313" key="2">
    <source>
        <dbReference type="Proteomes" id="UP001075354"/>
    </source>
</evidence>
<name>A0AAV7XRY4_9NEOP</name>
<evidence type="ECO:0000313" key="1">
    <source>
        <dbReference type="EMBL" id="KAJ1526461.1"/>
    </source>
</evidence>
<gene>
    <name evidence="1" type="ORF">ONE63_009594</name>
</gene>
<dbReference type="Proteomes" id="UP001075354">
    <property type="component" value="Chromosome 7"/>
</dbReference>
<accession>A0AAV7XRY4</accession>